<dbReference type="RefSeq" id="WP_242831504.1">
    <property type="nucleotide sequence ID" value="NZ_FOOE01000003.1"/>
</dbReference>
<accession>A0A1I2JXC2</accession>
<keyword evidence="3" id="KW-1185">Reference proteome</keyword>
<reference evidence="2 3" key="1">
    <citation type="submission" date="2016-10" db="EMBL/GenBank/DDBJ databases">
        <authorList>
            <person name="de Groot N.N."/>
        </authorList>
    </citation>
    <scope>NUCLEOTIDE SEQUENCE [LARGE SCALE GENOMIC DNA]</scope>
    <source>
        <strain evidence="2 3">NLAE-zl-G419</strain>
    </source>
</reference>
<dbReference type="STRING" id="1529.SAMN04487885_10375"/>
<keyword evidence="1" id="KW-0472">Membrane</keyword>
<feature type="transmembrane region" description="Helical" evidence="1">
    <location>
        <begin position="44"/>
        <end position="64"/>
    </location>
</feature>
<keyword evidence="1" id="KW-1133">Transmembrane helix</keyword>
<dbReference type="Proteomes" id="UP000182135">
    <property type="component" value="Unassembled WGS sequence"/>
</dbReference>
<dbReference type="EMBL" id="FOOE01000003">
    <property type="protein sequence ID" value="SFF57667.1"/>
    <property type="molecule type" value="Genomic_DNA"/>
</dbReference>
<protein>
    <recommendedName>
        <fullName evidence="4">SigmaY antisigma factor component</fullName>
    </recommendedName>
</protein>
<proteinExistence type="predicted"/>
<name>A0A1I2JXC2_9CLOT</name>
<evidence type="ECO:0000313" key="2">
    <source>
        <dbReference type="EMBL" id="SFF57667.1"/>
    </source>
</evidence>
<feature type="transmembrane region" description="Helical" evidence="1">
    <location>
        <begin position="12"/>
        <end position="32"/>
    </location>
</feature>
<organism evidence="2 3">
    <name type="scientific">Clostridium cadaveris</name>
    <dbReference type="NCBI Taxonomy" id="1529"/>
    <lineage>
        <taxon>Bacteria</taxon>
        <taxon>Bacillati</taxon>
        <taxon>Bacillota</taxon>
        <taxon>Clostridia</taxon>
        <taxon>Eubacteriales</taxon>
        <taxon>Clostridiaceae</taxon>
        <taxon>Clostridium</taxon>
    </lineage>
</organism>
<dbReference type="AlphaFoldDB" id="A0A1I2JXC2"/>
<evidence type="ECO:0008006" key="4">
    <source>
        <dbReference type="Google" id="ProtNLM"/>
    </source>
</evidence>
<evidence type="ECO:0000256" key="1">
    <source>
        <dbReference type="SAM" id="Phobius"/>
    </source>
</evidence>
<gene>
    <name evidence="2" type="ORF">SAMN04487885_10375</name>
</gene>
<sequence>MSMSSPFSENINTNILLLIILFSIVLIQGTWIFRDAQKRGIFPWLWGLWGLIQAPLPIIFYYIFVIRKDKKRKNHNERSFSQWILYNRISL</sequence>
<evidence type="ECO:0000313" key="3">
    <source>
        <dbReference type="Proteomes" id="UP000182135"/>
    </source>
</evidence>
<keyword evidence="1" id="KW-0812">Transmembrane</keyword>